<accession>A0A840X359</accession>
<comment type="catalytic activity">
    <reaction evidence="7">
        <text>a UDP-3-O-[(3R)-3-hydroxyacyl]-alpha-D-glucosamine + a (3R)-hydroxyacyl-[ACP] = a UDP-2-N,3-O-bis[(3R)-3-hydroxyacyl]-alpha-D-glucosamine + holo-[ACP] + H(+)</text>
        <dbReference type="Rhea" id="RHEA:53836"/>
        <dbReference type="Rhea" id="RHEA-COMP:9685"/>
        <dbReference type="Rhea" id="RHEA-COMP:9945"/>
        <dbReference type="ChEBI" id="CHEBI:15378"/>
        <dbReference type="ChEBI" id="CHEBI:64479"/>
        <dbReference type="ChEBI" id="CHEBI:78827"/>
        <dbReference type="ChEBI" id="CHEBI:137740"/>
        <dbReference type="ChEBI" id="CHEBI:137748"/>
        <dbReference type="EC" id="2.3.1.191"/>
    </reaction>
</comment>
<protein>
    <recommendedName>
        <fullName evidence="7">UDP-3-O-acylglucosamine N-acyltransferase</fullName>
        <ecNumber evidence="7">2.3.1.191</ecNumber>
    </recommendedName>
</protein>
<feature type="domain" description="Mannose-1-phosphate guanyltransferase C-terminal" evidence="8">
    <location>
        <begin position="112"/>
        <end position="189"/>
    </location>
</feature>
<dbReference type="EMBL" id="JACIJS010000006">
    <property type="protein sequence ID" value="MBB5516285.1"/>
    <property type="molecule type" value="Genomic_DNA"/>
</dbReference>
<evidence type="ECO:0000313" key="9">
    <source>
        <dbReference type="EMBL" id="MBB5516285.1"/>
    </source>
</evidence>
<evidence type="ECO:0000256" key="3">
    <source>
        <dbReference type="ARBA" id="ARBA00022679"/>
    </source>
</evidence>
<evidence type="ECO:0000256" key="6">
    <source>
        <dbReference type="ARBA" id="ARBA00023315"/>
    </source>
</evidence>
<proteinExistence type="inferred from homology"/>
<dbReference type="PANTHER" id="PTHR43378">
    <property type="entry name" value="UDP-3-O-ACYLGLUCOSAMINE N-ACYLTRANSFERASE"/>
    <property type="match status" value="1"/>
</dbReference>
<dbReference type="GO" id="GO:0103118">
    <property type="term" value="F:UDP-3-O-[(3R)-3-hydroxyacyl]-glucosamine N-acyltransferase activity"/>
    <property type="evidence" value="ECO:0007669"/>
    <property type="project" value="UniProtKB-EC"/>
</dbReference>
<keyword evidence="4 7" id="KW-0677">Repeat</keyword>
<gene>
    <name evidence="7" type="primary">lpxD</name>
    <name evidence="9" type="ORF">FHS89_002311</name>
</gene>
<dbReference type="InterPro" id="IPR001451">
    <property type="entry name" value="Hexapep"/>
</dbReference>
<dbReference type="Pfam" id="PF25087">
    <property type="entry name" value="GMPPB_C"/>
    <property type="match status" value="1"/>
</dbReference>
<keyword evidence="1 7" id="KW-0444">Lipid biosynthesis</keyword>
<dbReference type="NCBIfam" id="NF002060">
    <property type="entry name" value="PRK00892.1"/>
    <property type="match status" value="1"/>
</dbReference>
<evidence type="ECO:0000256" key="2">
    <source>
        <dbReference type="ARBA" id="ARBA00022556"/>
    </source>
</evidence>
<evidence type="ECO:0000256" key="4">
    <source>
        <dbReference type="ARBA" id="ARBA00022737"/>
    </source>
</evidence>
<dbReference type="GO" id="GO:0016410">
    <property type="term" value="F:N-acyltransferase activity"/>
    <property type="evidence" value="ECO:0007669"/>
    <property type="project" value="InterPro"/>
</dbReference>
<evidence type="ECO:0000259" key="8">
    <source>
        <dbReference type="Pfam" id="PF25087"/>
    </source>
</evidence>
<dbReference type="NCBIfam" id="TIGR01853">
    <property type="entry name" value="lipid_A_lpxD"/>
    <property type="match status" value="1"/>
</dbReference>
<dbReference type="InterPro" id="IPR007691">
    <property type="entry name" value="LpxD"/>
</dbReference>
<sequence>MEKKVSLVSHSIADIAAQLGGQAVGQTDLIVTRPREPAAAGPGDLALAMDPKFAAGLAQSRAEAAVLWADADWQSFGLKAAILVGRSRYAMSGITTLFDLPPGLAPGIHSMAVIDPSAEIGDGAAIGPFVAIGANVRIGAGVRILSHVSIAEDVIIGEHALIHAGVRIGARVRIGDRFIAQPGCVIGSDGFSFVTPEPNAVEEMKRTGRITGETAAPEWTRINSLGAVRIGDDVEIGANAAIDRGTVSDTKIGNGTKLDNLVHIGHNVQIGETTLICGQVGIAGSAVIGDRVVLAGQVGVADHVTVGSDVIAGAQAGIANNVKPETMVMGYPAQPREQFMRGLKSIRRVPMLSERLAAVEKRVPNEDVSG</sequence>
<evidence type="ECO:0000256" key="7">
    <source>
        <dbReference type="HAMAP-Rule" id="MF_00523"/>
    </source>
</evidence>
<feature type="active site" description="Proton acceptor" evidence="7">
    <location>
        <position position="266"/>
    </location>
</feature>
<dbReference type="Proteomes" id="UP000553766">
    <property type="component" value="Unassembled WGS sequence"/>
</dbReference>
<keyword evidence="2 7" id="KW-0441">Lipid A biosynthesis</keyword>
<comment type="pathway">
    <text evidence="7">Bacterial outer membrane biogenesis; LPS lipid A biosynthesis.</text>
</comment>
<dbReference type="Pfam" id="PF00132">
    <property type="entry name" value="Hexapep"/>
    <property type="match status" value="1"/>
</dbReference>
<dbReference type="SUPFAM" id="SSF51161">
    <property type="entry name" value="Trimeric LpxA-like enzymes"/>
    <property type="match status" value="1"/>
</dbReference>
<keyword evidence="5 7" id="KW-0443">Lipid metabolism</keyword>
<evidence type="ECO:0000256" key="5">
    <source>
        <dbReference type="ARBA" id="ARBA00023098"/>
    </source>
</evidence>
<keyword evidence="10" id="KW-1185">Reference proteome</keyword>
<dbReference type="AlphaFoldDB" id="A0A840X359"/>
<dbReference type="GO" id="GO:0009245">
    <property type="term" value="P:lipid A biosynthetic process"/>
    <property type="evidence" value="ECO:0007669"/>
    <property type="project" value="UniProtKB-UniRule"/>
</dbReference>
<comment type="caution">
    <text evidence="9">The sequence shown here is derived from an EMBL/GenBank/DDBJ whole genome shotgun (WGS) entry which is preliminary data.</text>
</comment>
<keyword evidence="6 7" id="KW-0012">Acyltransferase</keyword>
<dbReference type="GO" id="GO:0016020">
    <property type="term" value="C:membrane"/>
    <property type="evidence" value="ECO:0007669"/>
    <property type="project" value="GOC"/>
</dbReference>
<dbReference type="InterPro" id="IPR056729">
    <property type="entry name" value="GMPPB_C"/>
</dbReference>
<dbReference type="EC" id="2.3.1.191" evidence="7"/>
<dbReference type="UniPathway" id="UPA00973"/>
<reference evidence="9 10" key="1">
    <citation type="submission" date="2020-08" db="EMBL/GenBank/DDBJ databases">
        <title>Genomic Encyclopedia of Type Strains, Phase IV (KMG-IV): sequencing the most valuable type-strain genomes for metagenomic binning, comparative biology and taxonomic classification.</title>
        <authorList>
            <person name="Goeker M."/>
        </authorList>
    </citation>
    <scope>NUCLEOTIDE SEQUENCE [LARGE SCALE GENOMIC DNA]</scope>
    <source>
        <strain evidence="9 10">DSM 103377</strain>
    </source>
</reference>
<keyword evidence="3 7" id="KW-0808">Transferase</keyword>
<dbReference type="Gene3D" id="2.160.10.10">
    <property type="entry name" value="Hexapeptide repeat proteins"/>
    <property type="match status" value="1"/>
</dbReference>
<dbReference type="InterPro" id="IPR018357">
    <property type="entry name" value="Hexapep_transf_CS"/>
</dbReference>
<dbReference type="PANTHER" id="PTHR43378:SF2">
    <property type="entry name" value="UDP-3-O-ACYLGLUCOSAMINE N-ACYLTRANSFERASE 1, MITOCHONDRIAL-RELATED"/>
    <property type="match status" value="1"/>
</dbReference>
<dbReference type="PROSITE" id="PS00101">
    <property type="entry name" value="HEXAPEP_TRANSFERASES"/>
    <property type="match status" value="3"/>
</dbReference>
<evidence type="ECO:0000313" key="10">
    <source>
        <dbReference type="Proteomes" id="UP000553766"/>
    </source>
</evidence>
<dbReference type="CDD" id="cd03352">
    <property type="entry name" value="LbH_LpxD"/>
    <property type="match status" value="1"/>
</dbReference>
<comment type="function">
    <text evidence="7">Catalyzes the N-acylation of UDP-3-O-acylglucosamine using 3-hydroxyacyl-ACP as the acyl donor. Is involved in the biosynthesis of lipid A, a phosphorylated glycolipid that anchors the lipopolysaccharide to the outer membrane of the cell.</text>
</comment>
<dbReference type="Gene3D" id="3.40.1390.10">
    <property type="entry name" value="MurE/MurF, N-terminal domain"/>
    <property type="match status" value="1"/>
</dbReference>
<comment type="similarity">
    <text evidence="7">Belongs to the transferase hexapeptide repeat family. LpxD subfamily.</text>
</comment>
<dbReference type="HAMAP" id="MF_00523">
    <property type="entry name" value="LpxD"/>
    <property type="match status" value="1"/>
</dbReference>
<organism evidence="9 10">
    <name type="scientific">Rubricella aquisinus</name>
    <dbReference type="NCBI Taxonomy" id="2028108"/>
    <lineage>
        <taxon>Bacteria</taxon>
        <taxon>Pseudomonadati</taxon>
        <taxon>Pseudomonadota</taxon>
        <taxon>Alphaproteobacteria</taxon>
        <taxon>Rhodobacterales</taxon>
        <taxon>Paracoccaceae</taxon>
        <taxon>Rubricella</taxon>
    </lineage>
</organism>
<name>A0A840X359_9RHOB</name>
<comment type="subunit">
    <text evidence="7">Homotrimer.</text>
</comment>
<dbReference type="InterPro" id="IPR011004">
    <property type="entry name" value="Trimer_LpxA-like_sf"/>
</dbReference>
<evidence type="ECO:0000256" key="1">
    <source>
        <dbReference type="ARBA" id="ARBA00022516"/>
    </source>
</evidence>